<evidence type="ECO:0000313" key="8">
    <source>
        <dbReference type="Proteomes" id="UP000078544"/>
    </source>
</evidence>
<dbReference type="PANTHER" id="PTHR37451:SF5">
    <property type="entry name" value="MARVEL DOMAIN-CONTAINING PROTEIN"/>
    <property type="match status" value="1"/>
</dbReference>
<dbReference type="STRING" id="1081109.A0A168CPK8"/>
<evidence type="ECO:0000256" key="5">
    <source>
        <dbReference type="SAM" id="Phobius"/>
    </source>
</evidence>
<dbReference type="GO" id="GO:0016020">
    <property type="term" value="C:membrane"/>
    <property type="evidence" value="ECO:0007669"/>
    <property type="project" value="UniProtKB-SubCell"/>
</dbReference>
<protein>
    <submittedName>
        <fullName evidence="7">MARVEL-like domain protein</fullName>
    </submittedName>
</protein>
<dbReference type="Pfam" id="PF01284">
    <property type="entry name" value="MARVEL"/>
    <property type="match status" value="1"/>
</dbReference>
<dbReference type="OrthoDB" id="2117453at2759"/>
<keyword evidence="8" id="KW-1185">Reference proteome</keyword>
<dbReference type="PANTHER" id="PTHR37451">
    <property type="entry name" value="MARVEL DOMAIN"/>
    <property type="match status" value="1"/>
</dbReference>
<evidence type="ECO:0000256" key="2">
    <source>
        <dbReference type="ARBA" id="ARBA00022692"/>
    </source>
</evidence>
<comment type="subcellular location">
    <subcellularLocation>
        <location evidence="1">Membrane</location>
        <topology evidence="1">Multi-pass membrane protein</topology>
    </subcellularLocation>
</comment>
<keyword evidence="4 5" id="KW-0472">Membrane</keyword>
<dbReference type="EMBL" id="AZGY01000007">
    <property type="protein sequence ID" value="KZZ96859.1"/>
    <property type="molecule type" value="Genomic_DNA"/>
</dbReference>
<feature type="domain" description="MARVEL" evidence="6">
    <location>
        <begin position="5"/>
        <end position="132"/>
    </location>
</feature>
<keyword evidence="2 5" id="KW-0812">Transmembrane</keyword>
<feature type="transmembrane region" description="Helical" evidence="5">
    <location>
        <begin position="84"/>
        <end position="103"/>
    </location>
</feature>
<evidence type="ECO:0000256" key="4">
    <source>
        <dbReference type="ARBA" id="ARBA00023136"/>
    </source>
</evidence>
<organism evidence="7 8">
    <name type="scientific">Moelleriella libera RCEF 2490</name>
    <dbReference type="NCBI Taxonomy" id="1081109"/>
    <lineage>
        <taxon>Eukaryota</taxon>
        <taxon>Fungi</taxon>
        <taxon>Dikarya</taxon>
        <taxon>Ascomycota</taxon>
        <taxon>Pezizomycotina</taxon>
        <taxon>Sordariomycetes</taxon>
        <taxon>Hypocreomycetidae</taxon>
        <taxon>Hypocreales</taxon>
        <taxon>Clavicipitaceae</taxon>
        <taxon>Moelleriella</taxon>
    </lineage>
</organism>
<feature type="transmembrane region" description="Helical" evidence="5">
    <location>
        <begin position="7"/>
        <end position="31"/>
    </location>
</feature>
<sequence>MSRWSHIALRVLQGILAGANLGLSAYVVNWYDKSTSQYPPSSVDFLLFASLFSVMSLLYLELVPRFAQRFHHPYASLSIEGLNTTFYFAGFIAFAVWVGSLTFCQGHVCRVSRGDAVVAAGAFSAWIASTISTAKQIIIGGAEARRKARQFREMP</sequence>
<keyword evidence="3 5" id="KW-1133">Transmembrane helix</keyword>
<feature type="transmembrane region" description="Helical" evidence="5">
    <location>
        <begin position="43"/>
        <end position="63"/>
    </location>
</feature>
<evidence type="ECO:0000256" key="1">
    <source>
        <dbReference type="ARBA" id="ARBA00004141"/>
    </source>
</evidence>
<dbReference type="Proteomes" id="UP000078544">
    <property type="component" value="Unassembled WGS sequence"/>
</dbReference>
<comment type="caution">
    <text evidence="7">The sequence shown here is derived from an EMBL/GenBank/DDBJ whole genome shotgun (WGS) entry which is preliminary data.</text>
</comment>
<name>A0A168CPK8_9HYPO</name>
<reference evidence="7 8" key="1">
    <citation type="journal article" date="2016" name="Genome Biol. Evol.">
        <title>Divergent and convergent evolution of fungal pathogenicity.</title>
        <authorList>
            <person name="Shang Y."/>
            <person name="Xiao G."/>
            <person name="Zheng P."/>
            <person name="Cen K."/>
            <person name="Zhan S."/>
            <person name="Wang C."/>
        </authorList>
    </citation>
    <scope>NUCLEOTIDE SEQUENCE [LARGE SCALE GENOMIC DNA]</scope>
    <source>
        <strain evidence="7 8">RCEF 2490</strain>
    </source>
</reference>
<evidence type="ECO:0000259" key="6">
    <source>
        <dbReference type="Pfam" id="PF01284"/>
    </source>
</evidence>
<gene>
    <name evidence="7" type="ORF">AAL_04088</name>
</gene>
<proteinExistence type="predicted"/>
<dbReference type="InterPro" id="IPR008253">
    <property type="entry name" value="Marvel"/>
</dbReference>
<evidence type="ECO:0000313" key="7">
    <source>
        <dbReference type="EMBL" id="KZZ96859.1"/>
    </source>
</evidence>
<dbReference type="AlphaFoldDB" id="A0A168CPK8"/>
<accession>A0A168CPK8</accession>
<evidence type="ECO:0000256" key="3">
    <source>
        <dbReference type="ARBA" id="ARBA00022989"/>
    </source>
</evidence>